<evidence type="ECO:0008006" key="8">
    <source>
        <dbReference type="Google" id="ProtNLM"/>
    </source>
</evidence>
<evidence type="ECO:0000256" key="1">
    <source>
        <dbReference type="ARBA" id="ARBA00022729"/>
    </source>
</evidence>
<dbReference type="RefSeq" id="WP_108741645.1">
    <property type="nucleotide sequence ID" value="NZ_CP020918.1"/>
</dbReference>
<feature type="signal peptide" evidence="2">
    <location>
        <begin position="1"/>
        <end position="22"/>
    </location>
</feature>
<dbReference type="Gene3D" id="2.60.120.1200">
    <property type="match status" value="1"/>
</dbReference>
<dbReference type="OrthoDB" id="974840at2"/>
<sequence>MKKQYLILLLVPAAFFAQVKVAVNLNVKHTVGGVSTFERSKFITMHSNTTDTEWDGDNQIGDLRNNFLNGLDVYLGRETGLITYTLNQVAQDPARAGYASPTDIASRGLSSRNSFAAKTNLAQYESRKGGMIFGGQLYPFWTGVGQKPTAKGWNIANGTATGEYMGRFMKEFFGGNGPSLPAFLEIVNEPDYELLGGVKEYTKTIAEIANFHIAAADAIRAQMPNTKICGYTNSFPYYEVGEFQRWFNRDKMFMDMAGSKMDYYSIHLYDFPTIGGKRQMRSGSNLEATFDMMDHYGMLSVGSVKPYVLSEYGAQTHDSNNQQWSSYRDWLNVKSFNSMLMSFLERPNTIASAIPFVIVKAEWGYNSTTGVPYTSRLMRKANEPASYTGQWVYTDFVKFYQQWKNVKGTRVDIKSDDPDILVKAYVDGNKGYVIINNLEQAVKTIDLNLFDHDANNLTQIVKRYLTLTANQTDLQETTTTSPITSLTIGSESHVVLEYTFANPIAIDRTLDETKYYADDYLKPIVAANTPVVYNVNGITKATYGEAILRIGVGRATGKSLVPVIKVNNTLVTTPTDFRGDNQPQRDSFFGVLEIPVPYNLLDVNNVISVQFPDAGGNVSSVCMQVNNFSHNIRVLATNTFKYDSQISLAPNPASDMVTLKIVEELIGSSASIYNMQSALVQTEKLSQLDNNFTIAKLPKGVYFVVLKKNNTTMAKVKLIVN</sequence>
<reference evidence="6 7" key="1">
    <citation type="submission" date="2017-04" db="EMBL/GenBank/DDBJ databases">
        <title>Compelte genome sequence of WV33.</title>
        <authorList>
            <person name="Lee P.C."/>
        </authorList>
    </citation>
    <scope>NUCLEOTIDE SEQUENCE [LARGE SCALE GENOMIC DNA]</scope>
    <source>
        <strain evidence="6 7">WV33</strain>
    </source>
</reference>
<name>A0A2S1LGA1_9FLAO</name>
<dbReference type="Gene3D" id="3.20.20.80">
    <property type="entry name" value="Glycosidases"/>
    <property type="match status" value="1"/>
</dbReference>
<dbReference type="NCBIfam" id="TIGR04183">
    <property type="entry name" value="Por_Secre_tail"/>
    <property type="match status" value="1"/>
</dbReference>
<feature type="domain" description="Beta-porphyranase A C-terminal" evidence="3">
    <location>
        <begin position="533"/>
        <end position="626"/>
    </location>
</feature>
<evidence type="ECO:0000256" key="2">
    <source>
        <dbReference type="SAM" id="SignalP"/>
    </source>
</evidence>
<keyword evidence="1 2" id="KW-0732">Signal</keyword>
<gene>
    <name evidence="6" type="ORF">FFWV33_14935</name>
</gene>
<dbReference type="EMBL" id="CP020918">
    <property type="protein sequence ID" value="AWG22728.1"/>
    <property type="molecule type" value="Genomic_DNA"/>
</dbReference>
<evidence type="ECO:0000313" key="6">
    <source>
        <dbReference type="EMBL" id="AWG22728.1"/>
    </source>
</evidence>
<dbReference type="Pfam" id="PF18962">
    <property type="entry name" value="Por_Secre_tail"/>
    <property type="match status" value="1"/>
</dbReference>
<protein>
    <recommendedName>
        <fullName evidence="8">Agarase</fullName>
    </recommendedName>
</protein>
<dbReference type="InterPro" id="IPR017853">
    <property type="entry name" value="GH"/>
</dbReference>
<proteinExistence type="predicted"/>
<dbReference type="InterPro" id="IPR041224">
    <property type="entry name" value="BPA_C"/>
</dbReference>
<feature type="chain" id="PRO_5015603160" description="Agarase" evidence="2">
    <location>
        <begin position="23"/>
        <end position="721"/>
    </location>
</feature>
<evidence type="ECO:0000259" key="5">
    <source>
        <dbReference type="Pfam" id="PF18962"/>
    </source>
</evidence>
<evidence type="ECO:0000259" key="3">
    <source>
        <dbReference type="Pfam" id="PF18040"/>
    </source>
</evidence>
<organism evidence="6 7">
    <name type="scientific">Flavobacterium faecale</name>
    <dbReference type="NCBI Taxonomy" id="1355330"/>
    <lineage>
        <taxon>Bacteria</taxon>
        <taxon>Pseudomonadati</taxon>
        <taxon>Bacteroidota</taxon>
        <taxon>Flavobacteriia</taxon>
        <taxon>Flavobacteriales</taxon>
        <taxon>Flavobacteriaceae</taxon>
        <taxon>Flavobacterium</taxon>
    </lineage>
</organism>
<dbReference type="SUPFAM" id="SSF51445">
    <property type="entry name" value="(Trans)glycosidases"/>
    <property type="match status" value="1"/>
</dbReference>
<feature type="domain" description="Porphyranase beta-sandwich" evidence="4">
    <location>
        <begin position="419"/>
        <end position="522"/>
    </location>
</feature>
<dbReference type="Pfam" id="PF18206">
    <property type="entry name" value="Porphyrn_cat_1"/>
    <property type="match status" value="1"/>
</dbReference>
<evidence type="ECO:0000259" key="4">
    <source>
        <dbReference type="Pfam" id="PF18206"/>
    </source>
</evidence>
<dbReference type="InterPro" id="IPR040527">
    <property type="entry name" value="Beta-sand_Porphyrn"/>
</dbReference>
<dbReference type="CDD" id="cd21510">
    <property type="entry name" value="agarase_cat"/>
    <property type="match status" value="1"/>
</dbReference>
<accession>A0A2S1LGA1</accession>
<dbReference type="KEGG" id="ffa:FFWV33_14935"/>
<dbReference type="Pfam" id="PF18040">
    <property type="entry name" value="BPA_C"/>
    <property type="match status" value="1"/>
</dbReference>
<evidence type="ECO:0000313" key="7">
    <source>
        <dbReference type="Proteomes" id="UP000244527"/>
    </source>
</evidence>
<keyword evidence="7" id="KW-1185">Reference proteome</keyword>
<dbReference type="Proteomes" id="UP000244527">
    <property type="component" value="Chromosome"/>
</dbReference>
<dbReference type="InterPro" id="IPR026444">
    <property type="entry name" value="Secre_tail"/>
</dbReference>
<feature type="domain" description="Secretion system C-terminal sorting" evidence="5">
    <location>
        <begin position="650"/>
        <end position="720"/>
    </location>
</feature>
<dbReference type="AlphaFoldDB" id="A0A2S1LGA1"/>